<keyword evidence="2" id="KW-1185">Reference proteome</keyword>
<protein>
    <submittedName>
        <fullName evidence="3">GLOBIN domain-containing protein</fullName>
    </submittedName>
</protein>
<gene>
    <name evidence="1" type="ORF">SCUD_LOCUS12469</name>
</gene>
<proteinExistence type="predicted"/>
<evidence type="ECO:0000313" key="1">
    <source>
        <dbReference type="EMBL" id="VDP48909.1"/>
    </source>
</evidence>
<name>A0A183KBT1_9TREM</name>
<evidence type="ECO:0000313" key="3">
    <source>
        <dbReference type="WBParaSite" id="SCUD_0001247201-mRNA-1"/>
    </source>
</evidence>
<dbReference type="Proteomes" id="UP000279833">
    <property type="component" value="Unassembled WGS sequence"/>
</dbReference>
<dbReference type="STRING" id="6186.A0A183KBT1"/>
<reference evidence="3" key="1">
    <citation type="submission" date="2016-06" db="UniProtKB">
        <authorList>
            <consortium name="WormBaseParasite"/>
        </authorList>
    </citation>
    <scope>IDENTIFICATION</scope>
</reference>
<organism evidence="3">
    <name type="scientific">Schistosoma curassoni</name>
    <dbReference type="NCBI Taxonomy" id="6186"/>
    <lineage>
        <taxon>Eukaryota</taxon>
        <taxon>Metazoa</taxon>
        <taxon>Spiralia</taxon>
        <taxon>Lophotrochozoa</taxon>
        <taxon>Platyhelminthes</taxon>
        <taxon>Trematoda</taxon>
        <taxon>Digenea</taxon>
        <taxon>Strigeidida</taxon>
        <taxon>Schistosomatoidea</taxon>
        <taxon>Schistosomatidae</taxon>
        <taxon>Schistosoma</taxon>
    </lineage>
</organism>
<dbReference type="AlphaFoldDB" id="A0A183KBT1"/>
<dbReference type="PANTHER" id="PTHR33327">
    <property type="entry name" value="ENDONUCLEASE"/>
    <property type="match status" value="1"/>
</dbReference>
<accession>A0A183KBT1</accession>
<dbReference type="PANTHER" id="PTHR33327:SF3">
    <property type="entry name" value="RNA-DIRECTED DNA POLYMERASE"/>
    <property type="match status" value="1"/>
</dbReference>
<sequence length="130" mass="14494">MFSWHTGVPIPDTLHHKPTQQYAHALEALPEDHIVAIREVVLNPNVPNVYGRFKEAIIKHFFTPMEESLRTSLARHPLGDAKPCHHLACLQSLAGATTADSKIVRESWLESLPAHVRPMITALLKGTPLN</sequence>
<evidence type="ECO:0000313" key="2">
    <source>
        <dbReference type="Proteomes" id="UP000279833"/>
    </source>
</evidence>
<reference evidence="1 2" key="2">
    <citation type="submission" date="2018-11" db="EMBL/GenBank/DDBJ databases">
        <authorList>
            <consortium name="Pathogen Informatics"/>
        </authorList>
    </citation>
    <scope>NUCLEOTIDE SEQUENCE [LARGE SCALE GENOMIC DNA]</scope>
    <source>
        <strain evidence="1">Dakar</strain>
        <strain evidence="2">Dakar, Senegal</strain>
    </source>
</reference>
<dbReference type="WBParaSite" id="SCUD_0001247201-mRNA-1">
    <property type="protein sequence ID" value="SCUD_0001247201-mRNA-1"/>
    <property type="gene ID" value="SCUD_0001247201"/>
</dbReference>
<dbReference type="EMBL" id="UZAK01035145">
    <property type="protein sequence ID" value="VDP48909.1"/>
    <property type="molecule type" value="Genomic_DNA"/>
</dbReference>